<evidence type="ECO:0000256" key="2">
    <source>
        <dbReference type="ARBA" id="ARBA00023125"/>
    </source>
</evidence>
<dbReference type="InterPro" id="IPR020449">
    <property type="entry name" value="Tscrpt_reg_AraC-type_HTH"/>
</dbReference>
<dbReference type="Gene3D" id="1.10.10.60">
    <property type="entry name" value="Homeodomain-like"/>
    <property type="match status" value="2"/>
</dbReference>
<dbReference type="SUPFAM" id="SSF46689">
    <property type="entry name" value="Homeodomain-like"/>
    <property type="match status" value="2"/>
</dbReference>
<dbReference type="InterPro" id="IPR018062">
    <property type="entry name" value="HTH_AraC-typ_CS"/>
</dbReference>
<accession>A0ABW4VQG2</accession>
<evidence type="ECO:0000313" key="5">
    <source>
        <dbReference type="EMBL" id="MFD2036293.1"/>
    </source>
</evidence>
<keyword evidence="2" id="KW-0238">DNA-binding</keyword>
<evidence type="ECO:0000259" key="4">
    <source>
        <dbReference type="PROSITE" id="PS01124"/>
    </source>
</evidence>
<dbReference type="Pfam" id="PF12833">
    <property type="entry name" value="HTH_18"/>
    <property type="match status" value="1"/>
</dbReference>
<keyword evidence="3" id="KW-0804">Transcription</keyword>
<dbReference type="Pfam" id="PF02311">
    <property type="entry name" value="AraC_binding"/>
    <property type="match status" value="1"/>
</dbReference>
<keyword evidence="1" id="KW-0805">Transcription regulation</keyword>
<evidence type="ECO:0000256" key="3">
    <source>
        <dbReference type="ARBA" id="ARBA00023163"/>
    </source>
</evidence>
<reference evidence="6" key="1">
    <citation type="journal article" date="2019" name="Int. J. Syst. Evol. Microbiol.">
        <title>The Global Catalogue of Microorganisms (GCM) 10K type strain sequencing project: providing services to taxonomists for standard genome sequencing and annotation.</title>
        <authorList>
            <consortium name="The Broad Institute Genomics Platform"/>
            <consortium name="The Broad Institute Genome Sequencing Center for Infectious Disease"/>
            <person name="Wu L."/>
            <person name="Ma J."/>
        </authorList>
    </citation>
    <scope>NUCLEOTIDE SEQUENCE [LARGE SCALE GENOMIC DNA]</scope>
    <source>
        <strain evidence="6">CGMCC 1.15180</strain>
    </source>
</reference>
<dbReference type="Gene3D" id="2.60.120.280">
    <property type="entry name" value="Regulatory protein AraC"/>
    <property type="match status" value="1"/>
</dbReference>
<name>A0ABW4VQG2_9BACT</name>
<evidence type="ECO:0000313" key="6">
    <source>
        <dbReference type="Proteomes" id="UP001597361"/>
    </source>
</evidence>
<dbReference type="PROSITE" id="PS00041">
    <property type="entry name" value="HTH_ARAC_FAMILY_1"/>
    <property type="match status" value="1"/>
</dbReference>
<dbReference type="PANTHER" id="PTHR43280:SF30">
    <property type="entry name" value="MMSAB OPERON REGULATORY PROTEIN"/>
    <property type="match status" value="1"/>
</dbReference>
<dbReference type="PANTHER" id="PTHR43280">
    <property type="entry name" value="ARAC-FAMILY TRANSCRIPTIONAL REGULATOR"/>
    <property type="match status" value="1"/>
</dbReference>
<dbReference type="InterPro" id="IPR037923">
    <property type="entry name" value="HTH-like"/>
</dbReference>
<dbReference type="PROSITE" id="PS01124">
    <property type="entry name" value="HTH_ARAC_FAMILY_2"/>
    <property type="match status" value="1"/>
</dbReference>
<dbReference type="RefSeq" id="WP_376887321.1">
    <property type="nucleotide sequence ID" value="NZ_JBHUHR010000039.1"/>
</dbReference>
<dbReference type="SUPFAM" id="SSF51215">
    <property type="entry name" value="Regulatory protein AraC"/>
    <property type="match status" value="1"/>
</dbReference>
<protein>
    <submittedName>
        <fullName evidence="5">AraC family transcriptional regulator</fullName>
    </submittedName>
</protein>
<dbReference type="CDD" id="cd06986">
    <property type="entry name" value="cupin_MmsR-like_N"/>
    <property type="match status" value="1"/>
</dbReference>
<gene>
    <name evidence="5" type="ORF">ACFSKL_15930</name>
</gene>
<dbReference type="InterPro" id="IPR009057">
    <property type="entry name" value="Homeodomain-like_sf"/>
</dbReference>
<evidence type="ECO:0000256" key="1">
    <source>
        <dbReference type="ARBA" id="ARBA00023015"/>
    </source>
</evidence>
<dbReference type="Proteomes" id="UP001597361">
    <property type="component" value="Unassembled WGS sequence"/>
</dbReference>
<dbReference type="PRINTS" id="PR00032">
    <property type="entry name" value="HTHARAC"/>
</dbReference>
<keyword evidence="6" id="KW-1185">Reference proteome</keyword>
<dbReference type="InterPro" id="IPR003313">
    <property type="entry name" value="AraC-bd"/>
</dbReference>
<sequence>MKDQLELQRGFKGEEIIVIPRETLRSFKLDAFNKNLYLTDIGYFPKASFHFRKRPEGCPEYILIYCVEGFGYINVNQKKYELCPNTFFIIEAEKSHYYFSDKKDPWSIYWIHFEGEFAKPIFDKFNSLQDGNQVAVPFEKNRISELEYIIDVLRTGISKELFEYSNMLLYKTIGSLLFYSLKSNKKNETENDKLVEDIKVYLKNNLSETITISEIAQKFNRSTSGIFSLFKQKTGYSIIHYFNLIKVQSACELINLSTMTIKEISYHLNFQDPLYFSRLFKKYMGISPREYRNNL</sequence>
<dbReference type="InterPro" id="IPR018060">
    <property type="entry name" value="HTH_AraC"/>
</dbReference>
<feature type="domain" description="HTH araC/xylS-type" evidence="4">
    <location>
        <begin position="196"/>
        <end position="294"/>
    </location>
</feature>
<organism evidence="5 6">
    <name type="scientific">Belliella marina</name>
    <dbReference type="NCBI Taxonomy" id="1644146"/>
    <lineage>
        <taxon>Bacteria</taxon>
        <taxon>Pseudomonadati</taxon>
        <taxon>Bacteroidota</taxon>
        <taxon>Cytophagia</taxon>
        <taxon>Cytophagales</taxon>
        <taxon>Cyclobacteriaceae</taxon>
        <taxon>Belliella</taxon>
    </lineage>
</organism>
<proteinExistence type="predicted"/>
<comment type="caution">
    <text evidence="5">The sequence shown here is derived from an EMBL/GenBank/DDBJ whole genome shotgun (WGS) entry which is preliminary data.</text>
</comment>
<dbReference type="SMART" id="SM00342">
    <property type="entry name" value="HTH_ARAC"/>
    <property type="match status" value="1"/>
</dbReference>
<dbReference type="EMBL" id="JBHUHR010000039">
    <property type="protein sequence ID" value="MFD2036293.1"/>
    <property type="molecule type" value="Genomic_DNA"/>
</dbReference>